<dbReference type="EMBL" id="BLLI01000035">
    <property type="protein sequence ID" value="GFH42688.1"/>
    <property type="molecule type" value="Genomic_DNA"/>
</dbReference>
<sequence length="185" mass="20476">MIITILILAMLVWSFLVGYSRGLALQAFYTFGASIALMTASQNYQALGKKLSLWVPFASATQDSKLLFYPNKLLFELDHIFYATLAFLTIYVAIYAIVRFIGVFLTTLEDLTILGHIGNIAGGGLTALCAYVSLSLVFMTLSTIPLAMVQDHLYASGLVRMMIAHTPILSGWLQEMFVTKFVNIK</sequence>
<dbReference type="InterPro" id="IPR003825">
    <property type="entry name" value="Colicin-V_CvpA"/>
</dbReference>
<dbReference type="PANTHER" id="PTHR37306">
    <property type="entry name" value="COLICIN V PRODUCTION PROTEIN"/>
    <property type="match status" value="1"/>
</dbReference>
<keyword evidence="3 5" id="KW-1133">Transmembrane helix</keyword>
<feature type="transmembrane region" description="Helical" evidence="5">
    <location>
        <begin position="117"/>
        <end position="141"/>
    </location>
</feature>
<dbReference type="Pfam" id="PF02674">
    <property type="entry name" value="Colicin_V"/>
    <property type="match status" value="1"/>
</dbReference>
<dbReference type="GO" id="GO:0016020">
    <property type="term" value="C:membrane"/>
    <property type="evidence" value="ECO:0007669"/>
    <property type="project" value="UniProtKB-SubCell"/>
</dbReference>
<proteinExistence type="predicted"/>
<dbReference type="GO" id="GO:0009403">
    <property type="term" value="P:toxin biosynthetic process"/>
    <property type="evidence" value="ECO:0007669"/>
    <property type="project" value="InterPro"/>
</dbReference>
<evidence type="ECO:0000313" key="7">
    <source>
        <dbReference type="Proteomes" id="UP000480303"/>
    </source>
</evidence>
<dbReference type="AlphaFoldDB" id="A0A6A0BED0"/>
<dbReference type="Proteomes" id="UP000480303">
    <property type="component" value="Unassembled WGS sequence"/>
</dbReference>
<evidence type="ECO:0000256" key="3">
    <source>
        <dbReference type="ARBA" id="ARBA00022989"/>
    </source>
</evidence>
<evidence type="ECO:0000256" key="5">
    <source>
        <dbReference type="SAM" id="Phobius"/>
    </source>
</evidence>
<accession>A0A6A0BED0</accession>
<evidence type="ECO:0000256" key="1">
    <source>
        <dbReference type="ARBA" id="ARBA00004141"/>
    </source>
</evidence>
<keyword evidence="2 5" id="KW-0812">Transmembrane</keyword>
<name>A0A6A0BED0_9LACT</name>
<keyword evidence="7" id="KW-1185">Reference proteome</keyword>
<comment type="caution">
    <text evidence="6">The sequence shown here is derived from an EMBL/GenBank/DDBJ whole genome shotgun (WGS) entry which is preliminary data.</text>
</comment>
<feature type="transmembrane region" description="Helical" evidence="5">
    <location>
        <begin position="80"/>
        <end position="105"/>
    </location>
</feature>
<gene>
    <name evidence="6" type="primary">yqjB</name>
    <name evidence="6" type="ORF">Hs30E_12390</name>
</gene>
<evidence type="ECO:0000256" key="2">
    <source>
        <dbReference type="ARBA" id="ARBA00022692"/>
    </source>
</evidence>
<feature type="transmembrane region" description="Helical" evidence="5">
    <location>
        <begin position="153"/>
        <end position="173"/>
    </location>
</feature>
<keyword evidence="4 5" id="KW-0472">Membrane</keyword>
<organism evidence="6 7">
    <name type="scientific">Pseudolactococcus hodotermopsidis</name>
    <dbReference type="NCBI Taxonomy" id="2709157"/>
    <lineage>
        <taxon>Bacteria</taxon>
        <taxon>Bacillati</taxon>
        <taxon>Bacillota</taxon>
        <taxon>Bacilli</taxon>
        <taxon>Lactobacillales</taxon>
        <taxon>Streptococcaceae</taxon>
        <taxon>Pseudolactococcus</taxon>
    </lineage>
</organism>
<dbReference type="RefSeq" id="WP_172208956.1">
    <property type="nucleotide sequence ID" value="NZ_BLLI01000035.1"/>
</dbReference>
<comment type="subcellular location">
    <subcellularLocation>
        <location evidence="1">Membrane</location>
        <topology evidence="1">Multi-pass membrane protein</topology>
    </subcellularLocation>
</comment>
<protein>
    <submittedName>
        <fullName evidence="6">Colicin V production protein</fullName>
    </submittedName>
</protein>
<evidence type="ECO:0000256" key="4">
    <source>
        <dbReference type="ARBA" id="ARBA00023136"/>
    </source>
</evidence>
<dbReference type="PANTHER" id="PTHR37306:SF1">
    <property type="entry name" value="COLICIN V PRODUCTION PROTEIN"/>
    <property type="match status" value="1"/>
</dbReference>
<reference evidence="6 7" key="1">
    <citation type="submission" date="2020-02" db="EMBL/GenBank/DDBJ databases">
        <title>Draft genome sequence of Lactococcus sp. Hs30E4-3.</title>
        <authorList>
            <person name="Noda S."/>
            <person name="Yuki M."/>
            <person name="Ohkuma M."/>
        </authorList>
    </citation>
    <scope>NUCLEOTIDE SEQUENCE [LARGE SCALE GENOMIC DNA]</scope>
    <source>
        <strain evidence="6 7">Hs30E4-3</strain>
    </source>
</reference>
<evidence type="ECO:0000313" key="6">
    <source>
        <dbReference type="EMBL" id="GFH42688.1"/>
    </source>
</evidence>